<evidence type="ECO:0000313" key="3">
    <source>
        <dbReference type="EMBL" id="BCI64826.1"/>
    </source>
</evidence>
<dbReference type="AlphaFoldDB" id="A0A7G1HYU6"/>
<evidence type="ECO:0000313" key="4">
    <source>
        <dbReference type="Proteomes" id="UP000594042"/>
    </source>
</evidence>
<name>A0A7G1HYU6_9BACT</name>
<organism evidence="3 4">
    <name type="scientific">Coprobacter secundus subsp. similis</name>
    <dbReference type="NCBI Taxonomy" id="2751153"/>
    <lineage>
        <taxon>Bacteria</taxon>
        <taxon>Pseudomonadati</taxon>
        <taxon>Bacteroidota</taxon>
        <taxon>Bacteroidia</taxon>
        <taxon>Bacteroidales</taxon>
        <taxon>Barnesiellaceae</taxon>
        <taxon>Coprobacter</taxon>
    </lineage>
</organism>
<dbReference type="GO" id="GO:0006508">
    <property type="term" value="P:proteolysis"/>
    <property type="evidence" value="ECO:0007669"/>
    <property type="project" value="InterPro"/>
</dbReference>
<comment type="similarity">
    <text evidence="1">Belongs to the peptidase S13 family.</text>
</comment>
<dbReference type="PANTHER" id="PTHR30023">
    <property type="entry name" value="D-ALANYL-D-ALANINE CARBOXYPEPTIDASE"/>
    <property type="match status" value="1"/>
</dbReference>
<dbReference type="EMBL" id="AP023322">
    <property type="protein sequence ID" value="BCI64826.1"/>
    <property type="molecule type" value="Genomic_DNA"/>
</dbReference>
<dbReference type="InterPro" id="IPR000667">
    <property type="entry name" value="Peptidase_S13"/>
</dbReference>
<evidence type="ECO:0000256" key="1">
    <source>
        <dbReference type="ARBA" id="ARBA00006096"/>
    </source>
</evidence>
<dbReference type="Gene3D" id="3.50.80.20">
    <property type="entry name" value="D-Ala-D-Ala carboxypeptidase C, peptidase S13"/>
    <property type="match status" value="1"/>
</dbReference>
<dbReference type="PRINTS" id="PR00922">
    <property type="entry name" value="DADACBPTASE3"/>
</dbReference>
<proteinExistence type="inferred from homology"/>
<accession>A0A7G1HYU6</accession>
<keyword evidence="2" id="KW-0378">Hydrolase</keyword>
<keyword evidence="4" id="KW-1185">Reference proteome</keyword>
<dbReference type="NCBIfam" id="TIGR00666">
    <property type="entry name" value="PBP4"/>
    <property type="match status" value="1"/>
</dbReference>
<dbReference type="PANTHER" id="PTHR30023:SF0">
    <property type="entry name" value="PENICILLIN-SENSITIVE CARBOXYPEPTIDASE A"/>
    <property type="match status" value="1"/>
</dbReference>
<protein>
    <submittedName>
        <fullName evidence="3">Peptidase M15</fullName>
    </submittedName>
</protein>
<gene>
    <name evidence="3" type="primary">dacB</name>
    <name evidence="3" type="ORF">Cop2CBH44_31790</name>
</gene>
<dbReference type="Proteomes" id="UP000594042">
    <property type="component" value="Chromosome"/>
</dbReference>
<dbReference type="KEGG" id="copr:Cop2CBH44_31790"/>
<sequence>MLRKVWGKSIGIVLLCYMSMTKFALYANEGILHFIKSPELSVASVGYCLLDATTGRMIHSYDEERALLPASVLKVVTTATALDLLGPDYRFATKVGYTGTVDKDGILQGNLIIRGGGDPMLGSEFSRYPQDHFLNKLFVAVQAAGIKGIKGRVVCDDSLFDTEGVSHKWLWEDMGNYFAAGSYGLNYSDNMYRLILRSGTVGTAPQILGTKPEIPDLMFSNYLRAAANAIDSVYIYGAPFSGQRYLYGTLPANRSTFTVKGDIPDPALYLGQVVSGMFVSKGIKVQGKPITVRLLRERGETFSYFGMHQLLSFSSDKLIDIITVTNKRSNNLFAETLLKQIALTRYPIASASRGIEVVSGYWREKGIDVSSLMLADGSGLSPVNRISAGAVARILFSIKNGKNGDSFLRTLPKAGEEGTVRNLLKGSRLNGSLYLKSGSIMGVQCFAGYYIGQKPYIIVLMVNNFTGPRSILRRDIERLFLSELSGR</sequence>
<dbReference type="InterPro" id="IPR012338">
    <property type="entry name" value="Beta-lactam/transpept-like"/>
</dbReference>
<evidence type="ECO:0000256" key="2">
    <source>
        <dbReference type="ARBA" id="ARBA00022801"/>
    </source>
</evidence>
<dbReference type="GO" id="GO:0000270">
    <property type="term" value="P:peptidoglycan metabolic process"/>
    <property type="evidence" value="ECO:0007669"/>
    <property type="project" value="TreeGrafter"/>
</dbReference>
<dbReference type="Gene3D" id="3.40.710.10">
    <property type="entry name" value="DD-peptidase/beta-lactamase superfamily"/>
    <property type="match status" value="2"/>
</dbReference>
<dbReference type="RefSeq" id="WP_055099773.1">
    <property type="nucleotide sequence ID" value="NZ_AP023322.1"/>
</dbReference>
<dbReference type="GO" id="GO:0004185">
    <property type="term" value="F:serine-type carboxypeptidase activity"/>
    <property type="evidence" value="ECO:0007669"/>
    <property type="project" value="InterPro"/>
</dbReference>
<reference evidence="4" key="1">
    <citation type="submission" date="2020-07" db="EMBL/GenBank/DDBJ databases">
        <title>Complete genome sequencing of Coprobacter sp. strain 2CBH44.</title>
        <authorList>
            <person name="Sakamoto M."/>
            <person name="Murakami T."/>
            <person name="Mori H."/>
        </authorList>
    </citation>
    <scope>NUCLEOTIDE SEQUENCE [LARGE SCALE GENOMIC DNA]</scope>
    <source>
        <strain evidence="4">2CBH44</strain>
    </source>
</reference>
<dbReference type="SUPFAM" id="SSF56601">
    <property type="entry name" value="beta-lactamase/transpeptidase-like"/>
    <property type="match status" value="1"/>
</dbReference>
<dbReference type="Pfam" id="PF02113">
    <property type="entry name" value="Peptidase_S13"/>
    <property type="match status" value="1"/>
</dbReference>